<evidence type="ECO:0000313" key="2">
    <source>
        <dbReference type="EMBL" id="REG32370.1"/>
    </source>
</evidence>
<dbReference type="EMBL" id="QUMU01000005">
    <property type="protein sequence ID" value="REG32370.1"/>
    <property type="molecule type" value="Genomic_DNA"/>
</dbReference>
<feature type="compositionally biased region" description="Low complexity" evidence="1">
    <location>
        <begin position="129"/>
        <end position="146"/>
    </location>
</feature>
<feature type="region of interest" description="Disordered" evidence="1">
    <location>
        <begin position="1"/>
        <end position="38"/>
    </location>
</feature>
<proteinExistence type="predicted"/>
<evidence type="ECO:0000256" key="1">
    <source>
        <dbReference type="SAM" id="MobiDB-lite"/>
    </source>
</evidence>
<dbReference type="Proteomes" id="UP000256345">
    <property type="component" value="Unassembled WGS sequence"/>
</dbReference>
<name>A0ABX9K3A0_9BACT</name>
<feature type="compositionally biased region" description="Polar residues" evidence="1">
    <location>
        <begin position="7"/>
        <end position="22"/>
    </location>
</feature>
<keyword evidence="3" id="KW-1185">Reference proteome</keyword>
<accession>A0ABX9K3A0</accession>
<feature type="region of interest" description="Disordered" evidence="1">
    <location>
        <begin position="194"/>
        <end position="219"/>
    </location>
</feature>
<reference evidence="2 3" key="1">
    <citation type="submission" date="2018-08" db="EMBL/GenBank/DDBJ databases">
        <title>Genomic Encyclopedia of Archaeal and Bacterial Type Strains, Phase II (KMG-II): from individual species to whole genera.</title>
        <authorList>
            <person name="Goeker M."/>
        </authorList>
    </citation>
    <scope>NUCLEOTIDE SEQUENCE [LARGE SCALE GENOMIC DNA]</scope>
    <source>
        <strain evidence="2 3">DSM 2261</strain>
    </source>
</reference>
<sequence>MGFRPSEPSSVRGSRRASSPTSAKRRSQVARGNTPQRCASCSFMTGPFQGREPALGRPHRLPARGVCPAAPKGTAAGPAGWASRGRVVHPVLRLRLAGDAALPLAGAGRCLRAAGGRRALRGVAAAHARRGGAVAEGGASSGAAPAGEKRSPARARARGRAASVPGALPAHCSGGPPSAALLATSAPVRHLSTFLQHPVGRVDEGSEDGGDGNRDRRSP</sequence>
<evidence type="ECO:0000313" key="3">
    <source>
        <dbReference type="Proteomes" id="UP000256345"/>
    </source>
</evidence>
<gene>
    <name evidence="2" type="ORF">ATI61_105698</name>
</gene>
<organism evidence="2 3">
    <name type="scientific">Archangium gephyra</name>
    <dbReference type="NCBI Taxonomy" id="48"/>
    <lineage>
        <taxon>Bacteria</taxon>
        <taxon>Pseudomonadati</taxon>
        <taxon>Myxococcota</taxon>
        <taxon>Myxococcia</taxon>
        <taxon>Myxococcales</taxon>
        <taxon>Cystobacterineae</taxon>
        <taxon>Archangiaceae</taxon>
        <taxon>Archangium</taxon>
    </lineage>
</organism>
<comment type="caution">
    <text evidence="2">The sequence shown here is derived from an EMBL/GenBank/DDBJ whole genome shotgun (WGS) entry which is preliminary data.</text>
</comment>
<feature type="region of interest" description="Disordered" evidence="1">
    <location>
        <begin position="129"/>
        <end position="170"/>
    </location>
</feature>
<protein>
    <submittedName>
        <fullName evidence="2">Uncharacterized protein</fullName>
    </submittedName>
</protein>